<keyword evidence="3 5" id="KW-1133">Transmembrane helix</keyword>
<evidence type="ECO:0000256" key="3">
    <source>
        <dbReference type="ARBA" id="ARBA00022989"/>
    </source>
</evidence>
<feature type="transmembrane region" description="Helical" evidence="5">
    <location>
        <begin position="204"/>
        <end position="229"/>
    </location>
</feature>
<feature type="transmembrane region" description="Helical" evidence="5">
    <location>
        <begin position="55"/>
        <end position="77"/>
    </location>
</feature>
<proteinExistence type="predicted"/>
<feature type="transmembrane region" description="Helical" evidence="5">
    <location>
        <begin position="25"/>
        <end position="43"/>
    </location>
</feature>
<organism evidence="7 8">
    <name type="scientific">Thalassobaculum fulvum</name>
    <dbReference type="NCBI Taxonomy" id="1633335"/>
    <lineage>
        <taxon>Bacteria</taxon>
        <taxon>Pseudomonadati</taxon>
        <taxon>Pseudomonadota</taxon>
        <taxon>Alphaproteobacteria</taxon>
        <taxon>Rhodospirillales</taxon>
        <taxon>Thalassobaculaceae</taxon>
        <taxon>Thalassobaculum</taxon>
    </lineage>
</organism>
<dbReference type="InterPro" id="IPR043203">
    <property type="entry name" value="VGCC_Ca_Na"/>
</dbReference>
<keyword evidence="8" id="KW-1185">Reference proteome</keyword>
<reference evidence="7" key="1">
    <citation type="journal article" date="2014" name="Int. J. Syst. Evol. Microbiol.">
        <title>Complete genome sequence of Corynebacterium casei LMG S-19264T (=DSM 44701T), isolated from a smear-ripened cheese.</title>
        <authorList>
            <consortium name="US DOE Joint Genome Institute (JGI-PGF)"/>
            <person name="Walter F."/>
            <person name="Albersmeier A."/>
            <person name="Kalinowski J."/>
            <person name="Ruckert C."/>
        </authorList>
    </citation>
    <scope>NUCLEOTIDE SEQUENCE</scope>
    <source>
        <strain evidence="7">KCTC 42651</strain>
    </source>
</reference>
<protein>
    <recommendedName>
        <fullName evidence="6">Ion transport domain-containing protein</fullName>
    </recommendedName>
</protein>
<keyword evidence="2 5" id="KW-0812">Transmembrane</keyword>
<dbReference type="EMBL" id="BMZS01000010">
    <property type="protein sequence ID" value="GHD58111.1"/>
    <property type="molecule type" value="Genomic_DNA"/>
</dbReference>
<feature type="domain" description="Ion transport" evidence="6">
    <location>
        <begin position="23"/>
        <end position="238"/>
    </location>
</feature>
<evidence type="ECO:0000256" key="4">
    <source>
        <dbReference type="ARBA" id="ARBA00023136"/>
    </source>
</evidence>
<evidence type="ECO:0000256" key="5">
    <source>
        <dbReference type="SAM" id="Phobius"/>
    </source>
</evidence>
<evidence type="ECO:0000313" key="7">
    <source>
        <dbReference type="EMBL" id="GHD58111.1"/>
    </source>
</evidence>
<evidence type="ECO:0000256" key="2">
    <source>
        <dbReference type="ARBA" id="ARBA00022692"/>
    </source>
</evidence>
<keyword evidence="4 5" id="KW-0472">Membrane</keyword>
<dbReference type="InterPro" id="IPR005821">
    <property type="entry name" value="Ion_trans_dom"/>
</dbReference>
<name>A0A918XVQ0_9PROT</name>
<dbReference type="SUPFAM" id="SSF81324">
    <property type="entry name" value="Voltage-gated potassium channels"/>
    <property type="match status" value="1"/>
</dbReference>
<dbReference type="PANTHER" id="PTHR10037">
    <property type="entry name" value="VOLTAGE-GATED CATION CHANNEL CALCIUM AND SODIUM"/>
    <property type="match status" value="1"/>
</dbReference>
<feature type="transmembrane region" description="Helical" evidence="5">
    <location>
        <begin position="89"/>
        <end position="112"/>
    </location>
</feature>
<dbReference type="Gene3D" id="1.10.287.70">
    <property type="match status" value="1"/>
</dbReference>
<dbReference type="Gene3D" id="1.20.120.350">
    <property type="entry name" value="Voltage-gated potassium channels. Chain C"/>
    <property type="match status" value="1"/>
</dbReference>
<evidence type="ECO:0000313" key="8">
    <source>
        <dbReference type="Proteomes" id="UP000630353"/>
    </source>
</evidence>
<dbReference type="PANTHER" id="PTHR10037:SF62">
    <property type="entry name" value="SODIUM CHANNEL PROTEIN 60E"/>
    <property type="match status" value="1"/>
</dbReference>
<evidence type="ECO:0000256" key="1">
    <source>
        <dbReference type="ARBA" id="ARBA00004141"/>
    </source>
</evidence>
<comment type="subcellular location">
    <subcellularLocation>
        <location evidence="1">Membrane</location>
        <topology evidence="1">Multi-pass membrane protein</topology>
    </subcellularLocation>
</comment>
<accession>A0A918XVQ0</accession>
<dbReference type="Proteomes" id="UP000630353">
    <property type="component" value="Unassembled WGS sequence"/>
</dbReference>
<sequence length="284" mass="31195">MSAGTQIGGRGPWARAGAWVESPPVQWFITALIVVNAVVLGLETSQSVMAAAGPALLLLDQAILAVFVIEIVLRIGYRRLAFFRDGWSLFDFAVVAIALAPVMPGLSVLRALRVLRVLRLVTVMPRLKMVVRALLSSLPGLGSIALLQALIFYVGAVIATKLFAADFPDWFGSIGRSLYTLFQVMTLESWSMGIVRPVMEVYPYAWAFFVPFILVATFTMLNLFIAVIVSAMQAIQHDETEAVTQEIRSATHDETETILDELRRLRAEVAALRQGMPERSGQSD</sequence>
<reference evidence="7" key="2">
    <citation type="submission" date="2020-09" db="EMBL/GenBank/DDBJ databases">
        <authorList>
            <person name="Sun Q."/>
            <person name="Kim S."/>
        </authorList>
    </citation>
    <scope>NUCLEOTIDE SEQUENCE</scope>
    <source>
        <strain evidence="7">KCTC 42651</strain>
    </source>
</reference>
<dbReference type="GO" id="GO:0005248">
    <property type="term" value="F:voltage-gated sodium channel activity"/>
    <property type="evidence" value="ECO:0007669"/>
    <property type="project" value="TreeGrafter"/>
</dbReference>
<gene>
    <name evidence="7" type="ORF">GCM10017083_40580</name>
</gene>
<comment type="caution">
    <text evidence="7">The sequence shown here is derived from an EMBL/GenBank/DDBJ whole genome shotgun (WGS) entry which is preliminary data.</text>
</comment>
<dbReference type="AlphaFoldDB" id="A0A918XVQ0"/>
<feature type="transmembrane region" description="Helical" evidence="5">
    <location>
        <begin position="133"/>
        <end position="159"/>
    </location>
</feature>
<dbReference type="GO" id="GO:0001518">
    <property type="term" value="C:voltage-gated sodium channel complex"/>
    <property type="evidence" value="ECO:0007669"/>
    <property type="project" value="TreeGrafter"/>
</dbReference>
<dbReference type="Pfam" id="PF00520">
    <property type="entry name" value="Ion_trans"/>
    <property type="match status" value="1"/>
</dbReference>
<evidence type="ECO:0000259" key="6">
    <source>
        <dbReference type="Pfam" id="PF00520"/>
    </source>
</evidence>
<dbReference type="InterPro" id="IPR027359">
    <property type="entry name" value="Volt_channel_dom_sf"/>
</dbReference>